<organism evidence="1 2">
    <name type="scientific">Chitinimonas arctica</name>
    <dbReference type="NCBI Taxonomy" id="2594795"/>
    <lineage>
        <taxon>Bacteria</taxon>
        <taxon>Pseudomonadati</taxon>
        <taxon>Pseudomonadota</taxon>
        <taxon>Betaproteobacteria</taxon>
        <taxon>Neisseriales</taxon>
        <taxon>Chitinibacteraceae</taxon>
        <taxon>Chitinimonas</taxon>
    </lineage>
</organism>
<dbReference type="SUPFAM" id="SSF159245">
    <property type="entry name" value="AttH-like"/>
    <property type="match status" value="1"/>
</dbReference>
<dbReference type="Proteomes" id="UP000317550">
    <property type="component" value="Chromosome"/>
</dbReference>
<gene>
    <name evidence="1" type="ORF">FNU76_13090</name>
</gene>
<evidence type="ECO:0000313" key="2">
    <source>
        <dbReference type="Proteomes" id="UP000317550"/>
    </source>
</evidence>
<dbReference type="AlphaFoldDB" id="A0A516SGD2"/>
<dbReference type="EMBL" id="CP041730">
    <property type="protein sequence ID" value="QDQ27221.1"/>
    <property type="molecule type" value="Genomic_DNA"/>
</dbReference>
<evidence type="ECO:0000313" key="1">
    <source>
        <dbReference type="EMBL" id="QDQ27221.1"/>
    </source>
</evidence>
<proteinExistence type="predicted"/>
<dbReference type="Pfam" id="PF10974">
    <property type="entry name" value="DUF2804"/>
    <property type="match status" value="1"/>
</dbReference>
<accession>A0A516SGD2</accession>
<keyword evidence="2" id="KW-1185">Reference proteome</keyword>
<dbReference type="PANTHER" id="PTHR35868">
    <property type="entry name" value="DUF2804 DOMAIN-CONTAINING PROTEIN-RELATED"/>
    <property type="match status" value="1"/>
</dbReference>
<dbReference type="InterPro" id="IPR021243">
    <property type="entry name" value="DUF2804"/>
</dbReference>
<dbReference type="RefSeq" id="WP_144278614.1">
    <property type="nucleotide sequence ID" value="NZ_CP041730.1"/>
</dbReference>
<sequence length="338" mass="36830">MDRFASDLPAAPASLYDAAGQPLQGRFAGRCDRLDWRGLPAALQRPGWWRLLHHKRWQYIGIACGDCFIGCAIVDVGWTNTAFAYLFDRASGKVIGSLSRDGLPGLTAKVADVPATGEASRFAWLGARISFIEQEANLFSLAVSGPGGFRVTAELDGRNTAPWLFACGPVEGGVWHATHKSPALAVRGEAHAAGKVFPLDGAHASLDHSNGLLPRDTRWLWASAHAAEVGFNLQAGYFGNHENVLWLDGKLIALGAARFEFDPADTQAVWRVSTDDGLLDLRFQPEGERREDRNLLIAASHYVQPVGVYSGWVRATMDEAPRLIEGLLGVAEQHHSRW</sequence>
<reference evidence="2" key="1">
    <citation type="submission" date="2019-07" db="EMBL/GenBank/DDBJ databases">
        <title>Chitinimonas sp. nov., isolated from Ny-Alesund, arctica soil.</title>
        <authorList>
            <person name="Xu Q."/>
            <person name="Peng F."/>
        </authorList>
    </citation>
    <scope>NUCLEOTIDE SEQUENCE [LARGE SCALE GENOMIC DNA]</scope>
    <source>
        <strain evidence="2">R3-44</strain>
    </source>
</reference>
<protein>
    <submittedName>
        <fullName evidence="1">DUF2804 domain-containing protein</fullName>
    </submittedName>
</protein>
<name>A0A516SGD2_9NEIS</name>
<dbReference type="OrthoDB" id="9762066at2"/>
<dbReference type="KEGG" id="cari:FNU76_13090"/>
<dbReference type="PANTHER" id="PTHR35868:SF4">
    <property type="entry name" value="DUF2804 DOMAIN-CONTAINING PROTEIN"/>
    <property type="match status" value="1"/>
</dbReference>